<name>A0ABV7F378_9BURK</name>
<dbReference type="Pfam" id="PF00732">
    <property type="entry name" value="GMC_oxred_N"/>
    <property type="match status" value="1"/>
</dbReference>
<dbReference type="PANTHER" id="PTHR46056:SF12">
    <property type="entry name" value="LONG-CHAIN-ALCOHOL OXIDASE"/>
    <property type="match status" value="1"/>
</dbReference>
<proteinExistence type="inferred from homology"/>
<evidence type="ECO:0000313" key="8">
    <source>
        <dbReference type="EMBL" id="MFC3109539.1"/>
    </source>
</evidence>
<evidence type="ECO:0000259" key="6">
    <source>
        <dbReference type="Pfam" id="PF00732"/>
    </source>
</evidence>
<protein>
    <submittedName>
        <fullName evidence="8">GMC family oxidoreductase N-terminal domain-containing protein</fullName>
    </submittedName>
</protein>
<comment type="caution">
    <text evidence="8">The sequence shown here is derived from an EMBL/GenBank/DDBJ whole genome shotgun (WGS) entry which is preliminary data.</text>
</comment>
<dbReference type="InterPro" id="IPR007867">
    <property type="entry name" value="GMC_OxRtase_C"/>
</dbReference>
<dbReference type="EMBL" id="JBHRTP010000054">
    <property type="protein sequence ID" value="MFC3109539.1"/>
    <property type="molecule type" value="Genomic_DNA"/>
</dbReference>
<dbReference type="RefSeq" id="WP_390332054.1">
    <property type="nucleotide sequence ID" value="NZ_JBHRTP010000054.1"/>
</dbReference>
<evidence type="ECO:0000256" key="3">
    <source>
        <dbReference type="ARBA" id="ARBA00022827"/>
    </source>
</evidence>
<organism evidence="8 9">
    <name type="scientific">Undibacterium arcticum</name>
    <dbReference type="NCBI Taxonomy" id="1762892"/>
    <lineage>
        <taxon>Bacteria</taxon>
        <taxon>Pseudomonadati</taxon>
        <taxon>Pseudomonadota</taxon>
        <taxon>Betaproteobacteria</taxon>
        <taxon>Burkholderiales</taxon>
        <taxon>Oxalobacteraceae</taxon>
        <taxon>Undibacterium</taxon>
    </lineage>
</organism>
<gene>
    <name evidence="8" type="ORF">ACFOFO_16475</name>
</gene>
<comment type="similarity">
    <text evidence="1">Belongs to the GMC oxidoreductase family.</text>
</comment>
<dbReference type="Proteomes" id="UP001595530">
    <property type="component" value="Unassembled WGS sequence"/>
</dbReference>
<evidence type="ECO:0000256" key="4">
    <source>
        <dbReference type="ARBA" id="ARBA00023002"/>
    </source>
</evidence>
<keyword evidence="3" id="KW-0274">FAD</keyword>
<reference evidence="9" key="1">
    <citation type="journal article" date="2019" name="Int. J. Syst. Evol. Microbiol.">
        <title>The Global Catalogue of Microorganisms (GCM) 10K type strain sequencing project: providing services to taxonomists for standard genome sequencing and annotation.</title>
        <authorList>
            <consortium name="The Broad Institute Genomics Platform"/>
            <consortium name="The Broad Institute Genome Sequencing Center for Infectious Disease"/>
            <person name="Wu L."/>
            <person name="Ma J."/>
        </authorList>
    </citation>
    <scope>NUCLEOTIDE SEQUENCE [LARGE SCALE GENOMIC DNA]</scope>
    <source>
        <strain evidence="9">KCTC 42986</strain>
    </source>
</reference>
<feature type="domain" description="Glucose-methanol-choline oxidoreductase N-terminal" evidence="6">
    <location>
        <begin position="98"/>
        <end position="314"/>
    </location>
</feature>
<feature type="region of interest" description="Disordered" evidence="5">
    <location>
        <begin position="1"/>
        <end position="20"/>
    </location>
</feature>
<evidence type="ECO:0000256" key="2">
    <source>
        <dbReference type="ARBA" id="ARBA00022630"/>
    </source>
</evidence>
<accession>A0ABV7F378</accession>
<keyword evidence="2" id="KW-0285">Flavoprotein</keyword>
<dbReference type="InterPro" id="IPR036188">
    <property type="entry name" value="FAD/NAD-bd_sf"/>
</dbReference>
<sequence length="558" mass="59260">MMNTATRPVGPVTINSSSSPIPDPIEAGLASGWQVIDGAALTHDRTIEADVAIIGTGAGGGVTAEILALAGLKVVLIEEGALKSSKHFKMREADAYPTLYQESAARKTRDKSINILQGRTVGGSTTVNWTTSFRTPDSTLDYWQHQFGLSDCTPQALAPWFAMMEQRLHIRPWDVPPNENNDLLRRGASKLGIPTAAIARNVNGCWNLGYCGMGCPTNAKQSMLITTIPSALAQGATLLTRCRAERLMFKGDTVDALACVALDAGGLQLTGRRVTVRARHYVVAGGAINSPALLIRSKAPDPHGLLGKRTFLHPTVISAGTFPQRVEAYAGAPQSIYSDHFLQTQAIDGAIGYKLEAPPLHPLLFSTTMSGFGAQHAALMRQFPHTHALLALLRDGFHADAPGGSVLLRDDGSPVLDYPLTDYVWDGVRRALLSMAEIQFAAGAGTVYPVHEMAEGYTSWAAAKKAIAALPYKPLLTRVVSAHVMGGCTMSDDTRLGVVAANGRYHGVTNLSVHDGSLFPTSIGANPQLSIYGMTARLASGLAQAMTNRPAPTLAAPL</sequence>
<feature type="domain" description="Glucose-methanol-choline oxidoreductase C-terminal" evidence="7">
    <location>
        <begin position="410"/>
        <end position="534"/>
    </location>
</feature>
<dbReference type="Pfam" id="PF05199">
    <property type="entry name" value="GMC_oxred_C"/>
    <property type="match status" value="1"/>
</dbReference>
<evidence type="ECO:0000256" key="1">
    <source>
        <dbReference type="ARBA" id="ARBA00010790"/>
    </source>
</evidence>
<dbReference type="InterPro" id="IPR000172">
    <property type="entry name" value="GMC_OxRdtase_N"/>
</dbReference>
<dbReference type="PANTHER" id="PTHR46056">
    <property type="entry name" value="LONG-CHAIN-ALCOHOL OXIDASE"/>
    <property type="match status" value="1"/>
</dbReference>
<evidence type="ECO:0000259" key="7">
    <source>
        <dbReference type="Pfam" id="PF05199"/>
    </source>
</evidence>
<dbReference type="Gene3D" id="3.50.50.60">
    <property type="entry name" value="FAD/NAD(P)-binding domain"/>
    <property type="match status" value="2"/>
</dbReference>
<evidence type="ECO:0000256" key="5">
    <source>
        <dbReference type="SAM" id="MobiDB-lite"/>
    </source>
</evidence>
<keyword evidence="4" id="KW-0560">Oxidoreductase</keyword>
<keyword evidence="9" id="KW-1185">Reference proteome</keyword>
<evidence type="ECO:0000313" key="9">
    <source>
        <dbReference type="Proteomes" id="UP001595530"/>
    </source>
</evidence>
<dbReference type="SUPFAM" id="SSF51905">
    <property type="entry name" value="FAD/NAD(P)-binding domain"/>
    <property type="match status" value="1"/>
</dbReference>